<feature type="domain" description="Beta-xylosidase C-terminal Concanavalin A-like" evidence="7">
    <location>
        <begin position="348"/>
        <end position="544"/>
    </location>
</feature>
<dbReference type="GO" id="GO:0005975">
    <property type="term" value="P:carbohydrate metabolic process"/>
    <property type="evidence" value="ECO:0007669"/>
    <property type="project" value="InterPro"/>
</dbReference>
<keyword evidence="2 6" id="KW-0378">Hydrolase</keyword>
<dbReference type="EMBL" id="PTJA01000014">
    <property type="protein sequence ID" value="PPK78574.1"/>
    <property type="molecule type" value="Genomic_DNA"/>
</dbReference>
<dbReference type="SUPFAM" id="SSF75005">
    <property type="entry name" value="Arabinanase/levansucrase/invertase"/>
    <property type="match status" value="1"/>
</dbReference>
<dbReference type="PANTHER" id="PTHR42812">
    <property type="entry name" value="BETA-XYLOSIDASE"/>
    <property type="match status" value="1"/>
</dbReference>
<reference evidence="8 9" key="1">
    <citation type="submission" date="2018-02" db="EMBL/GenBank/DDBJ databases">
        <title>Genomic Encyclopedia of Archaeal and Bacterial Type Strains, Phase II (KMG-II): from individual species to whole genera.</title>
        <authorList>
            <person name="Goeker M."/>
        </authorList>
    </citation>
    <scope>NUCLEOTIDE SEQUENCE [LARGE SCALE GENOMIC DNA]</scope>
    <source>
        <strain evidence="8 9">DSM 3808</strain>
    </source>
</reference>
<proteinExistence type="inferred from homology"/>
<dbReference type="Pfam" id="PF04616">
    <property type="entry name" value="Glyco_hydro_43"/>
    <property type="match status" value="1"/>
</dbReference>
<feature type="active site" description="Proton donor" evidence="4">
    <location>
        <position position="193"/>
    </location>
</feature>
<keyword evidence="3 6" id="KW-0326">Glycosidase</keyword>
<evidence type="ECO:0000256" key="3">
    <source>
        <dbReference type="ARBA" id="ARBA00023295"/>
    </source>
</evidence>
<evidence type="ECO:0000256" key="5">
    <source>
        <dbReference type="PIRSR" id="PIRSR606710-2"/>
    </source>
</evidence>
<dbReference type="InterPro" id="IPR051795">
    <property type="entry name" value="Glycosyl_Hydrlase_43"/>
</dbReference>
<evidence type="ECO:0000256" key="6">
    <source>
        <dbReference type="RuleBase" id="RU361187"/>
    </source>
</evidence>
<evidence type="ECO:0000313" key="9">
    <source>
        <dbReference type="Proteomes" id="UP000237749"/>
    </source>
</evidence>
<dbReference type="AlphaFoldDB" id="A0A2S6HM55"/>
<dbReference type="InterPro" id="IPR013320">
    <property type="entry name" value="ConA-like_dom_sf"/>
</dbReference>
<gene>
    <name evidence="8" type="ORF">BXY41_11477</name>
</gene>
<dbReference type="Pfam" id="PF17851">
    <property type="entry name" value="GH43_C2"/>
    <property type="match status" value="1"/>
</dbReference>
<feature type="active site" description="Proton acceptor" evidence="4">
    <location>
        <position position="19"/>
    </location>
</feature>
<keyword evidence="9" id="KW-1185">Reference proteome</keyword>
<organism evidence="8 9">
    <name type="scientific">Lacrimispora xylanisolvens</name>
    <dbReference type="NCBI Taxonomy" id="384636"/>
    <lineage>
        <taxon>Bacteria</taxon>
        <taxon>Bacillati</taxon>
        <taxon>Bacillota</taxon>
        <taxon>Clostridia</taxon>
        <taxon>Lachnospirales</taxon>
        <taxon>Lachnospiraceae</taxon>
        <taxon>Lacrimispora</taxon>
    </lineage>
</organism>
<dbReference type="InterPro" id="IPR023296">
    <property type="entry name" value="Glyco_hydro_beta-prop_sf"/>
</dbReference>
<dbReference type="PANTHER" id="PTHR42812:SF12">
    <property type="entry name" value="BETA-XYLOSIDASE-RELATED"/>
    <property type="match status" value="1"/>
</dbReference>
<dbReference type="CDD" id="cd09000">
    <property type="entry name" value="GH43_SXA-like"/>
    <property type="match status" value="1"/>
</dbReference>
<evidence type="ECO:0000256" key="4">
    <source>
        <dbReference type="PIRSR" id="PIRSR606710-1"/>
    </source>
</evidence>
<name>A0A2S6HM55_9FIRM</name>
<dbReference type="Gene3D" id="2.115.10.20">
    <property type="entry name" value="Glycosyl hydrolase domain, family 43"/>
    <property type="match status" value="1"/>
</dbReference>
<dbReference type="Gene3D" id="2.60.120.200">
    <property type="match status" value="1"/>
</dbReference>
<protein>
    <submittedName>
        <fullName evidence="8">Xylan 1,4-beta-xylosidase</fullName>
    </submittedName>
</protein>
<sequence>MIGQDKMIKNPILPGFNPDPCICRKGDDYYLAVSTFEWFPGIPIYHSKDLKNWELYTHVLTDDETVDLKKLPSAKGIWAPCLTYCEEEDLFYVIYGVMNSMNARYFDVNNYLITATDIKGPWSEPVYLHSSGFDASILHDNGKKYIVSLEWETREGYEKPGAICMVEYDPEKKEIIGYPKRIWNGGTDRGCIEAPHLYKRGEYYYIMCAEGGTGYNHCVTMGRSKEIWGPYAADPMNPIVTSVPGESNERHDPDHLKPGYYNTDSILQKSGHGSVVDTQKGETYLVHLCARPFVPELRCTLGRETAIQKMIWTDDHWLRMANGGDLAEVLVEASNLPEVPLKQIPDFDDFNEEELGLQYYAPRIMPQRFADLKARPGYVRIRGQESRTSLNQVSILARKLTSVYATVTTKMEFIPEVHQHSAGLILYYDNMNYINLRKYYSETLGQSALSIIHLENGEKTEFLNTRIPVSDDPIYLRITIEGRQSYFSWCYDGVNYQKIGRVFDTTRFSDEYCKYGEFTGTMVGLTCADRVKHSHYADFDFFEYCADEDRAVD</sequence>
<comment type="similarity">
    <text evidence="1 6">Belongs to the glycosyl hydrolase 43 family.</text>
</comment>
<evidence type="ECO:0000259" key="7">
    <source>
        <dbReference type="Pfam" id="PF17851"/>
    </source>
</evidence>
<comment type="caution">
    <text evidence="8">The sequence shown here is derived from an EMBL/GenBank/DDBJ whole genome shotgun (WGS) entry which is preliminary data.</text>
</comment>
<dbReference type="InterPro" id="IPR041542">
    <property type="entry name" value="GH43_C2"/>
</dbReference>
<dbReference type="InterPro" id="IPR006710">
    <property type="entry name" value="Glyco_hydro_43"/>
</dbReference>
<evidence type="ECO:0000256" key="2">
    <source>
        <dbReference type="ARBA" id="ARBA00022801"/>
    </source>
</evidence>
<dbReference type="Proteomes" id="UP000237749">
    <property type="component" value="Unassembled WGS sequence"/>
</dbReference>
<accession>A0A2S6HM55</accession>
<evidence type="ECO:0000256" key="1">
    <source>
        <dbReference type="ARBA" id="ARBA00009865"/>
    </source>
</evidence>
<evidence type="ECO:0000313" key="8">
    <source>
        <dbReference type="EMBL" id="PPK78574.1"/>
    </source>
</evidence>
<dbReference type="GO" id="GO:0004553">
    <property type="term" value="F:hydrolase activity, hydrolyzing O-glycosyl compounds"/>
    <property type="evidence" value="ECO:0007669"/>
    <property type="project" value="InterPro"/>
</dbReference>
<dbReference type="SUPFAM" id="SSF49899">
    <property type="entry name" value="Concanavalin A-like lectins/glucanases"/>
    <property type="match status" value="1"/>
</dbReference>
<feature type="site" description="Important for catalytic activity, responsible for pKa modulation of the active site Glu and correct orientation of both the proton donor and substrate" evidence="5">
    <location>
        <position position="134"/>
    </location>
</feature>